<comment type="caution">
    <text evidence="1">The sequence shown here is derived from an EMBL/GenBank/DDBJ whole genome shotgun (WGS) entry which is preliminary data.</text>
</comment>
<dbReference type="Proteomes" id="UP000033035">
    <property type="component" value="Unassembled WGS sequence"/>
</dbReference>
<protein>
    <submittedName>
        <fullName evidence="1">Uncharacterized protein</fullName>
    </submittedName>
</protein>
<evidence type="ECO:0000313" key="1">
    <source>
        <dbReference type="EMBL" id="KKB55854.1"/>
    </source>
</evidence>
<keyword evidence="2" id="KW-1185">Reference proteome</keyword>
<sequence length="1565" mass="171805">MKKNNVLYIILLFLFFWGGQAGRVYAVDNRFFASKEEMDSIVASHPQKIIFQDQDPTVNGVAGDDNGNLSIHYMNNRRALTGRHCTVNKLINVVGVGSWNENMSNLTNDDLGDYATFPSVVGAGVTVDPIVSIRDMKNYYSKGTQAGYCIVASSGDAVLSLDIIKALSIGFYREGELVGTKVVEEGQDGAGVNLSLIQVPGSDEACITLTATSDWVFDEISLDRSGGVQVSVGDILKIKYAFVGKAREFTITENTENGIPAYQTYTGNTGLALQKMEGWNPVLLGIPFPFVKAEVEKMTNADYDDYASLTPILVIGYQGGAKFRMKDGTKNEIYKAGTEVGFKYLFGSALALDAGAWISLLLFDRNGDVIQEETISAGVLNLSVAKGGSGIASVTATKDFSGAELRFHTVIGINLGMMGIHYGFIREKPDVDHHCPINPSVDMNLCETQSSIQLQSNPDISVTWTLEKSKPETPPADVKVTPGGYVTGLQKGTYVFRATASDGCYEELEITSGINGLEKQCGNPFIDDMDPTTGNVGYELSDTIYETSGSLISVSDLVNPGNIIDAELGNYATYTSGLNIASDLRIIGIRTKDGSPIHSGFEEIDRVQVEKPIRIGFIVEFQATGVDLSLLQFFQIRCYNDKVPVYSHVIEESNAISAGIAGSDQALKVRYSIEVPAVNSDGNFIEFDEFMLWTSGVLNLGASKMNIYYAFSEEADSDCNDPLGCGSIVLSHEVTGTTINADETKYGSAIAVANVTDNLGYLVDSDLNTAMTLTNTVTVGGGTTIAVDMGRTLDYHHQLGIVVDNKTYTAAINVGNWMTVETFYKGVSTGDKFTDWKVLGADVIGFGDKNYLFMQPKKRYDEVRMTIANIVGALDIQRFFGLFLRNDVDNDGIPDCQDPESCDTSIGDIVINDVCVGETITVSGKGTISTDYYIYFSEPSIPFIKITSDEQGYFTASYVTKTPGHHQMVFYDGSGKPLTAVDYSVHPTRTTWKTTASNTDWNKWDNWTDGSPYCCTDVIIPSNAKLYPVLDEAVVPDALDKYCCRYIHFEPRAAVEKTTRLNYRKAWAEMELVPNRYYMLSAPLTNMYTGDMFIPALMNGVHTGDYFTELTADNTPQNRFNPRVYQRLWATTAKGRLMDGSETTLAITTTKWSKNFNHLAHLYRPGNGFSLWVDNGRLSAKQRFRFRFPKEHTEYNYFSDFDQSQLNITETLAKDITGRFIYEREDVNNPIFSYKDETRTVYTNALPLSVTLTAEESTSHFLVGNPFMSHIDVKAFLAGNTDVQSIKIYDGNTANTVVAVDAQLLGTADITAIAPMQSFFVELGAEATTTDILFTEDMLLASPQSMLKHQPESAGRIPFLKIEAENASVKASTLLVGNSSVFDVEPGVESLFDNEIKPSLAIFTVQDEQAYDILGVNGATEIPLGMCLQKNDTLTLCFRDNGLGYAADYVLLDKKTGIHYSLQEEVVLQGVSTNVGRFALKQKLATAIKPVDKKDVYITVADEHAIVKSSSPDIVYVEVYTLNGSKVHSQKFPAIAEVRIPLRTGINILKVTLKGGTVRNFKVIV</sequence>
<name>A0A0F5JDJ8_9BACT</name>
<proteinExistence type="predicted"/>
<reference evidence="1 2" key="1">
    <citation type="submission" date="2013-04" db="EMBL/GenBank/DDBJ databases">
        <title>The Genome Sequence of Parabacteroides gordonii DSM 23371.</title>
        <authorList>
            <consortium name="The Broad Institute Genomics Platform"/>
            <person name="Earl A."/>
            <person name="Ward D."/>
            <person name="Feldgarden M."/>
            <person name="Gevers D."/>
            <person name="Martens E."/>
            <person name="Sakamoto M."/>
            <person name="Benno Y."/>
            <person name="Suzuki N."/>
            <person name="Matsunaga N."/>
            <person name="Koshihara K."/>
            <person name="Seki M."/>
            <person name="Komiya H."/>
            <person name="Walker B."/>
            <person name="Young S."/>
            <person name="Zeng Q."/>
            <person name="Gargeya S."/>
            <person name="Fitzgerald M."/>
            <person name="Haas B."/>
            <person name="Abouelleil A."/>
            <person name="Allen A.W."/>
            <person name="Alvarado L."/>
            <person name="Arachchi H.M."/>
            <person name="Berlin A.M."/>
            <person name="Chapman S.B."/>
            <person name="Gainer-Dewar J."/>
            <person name="Goldberg J."/>
            <person name="Griggs A."/>
            <person name="Gujja S."/>
            <person name="Hansen M."/>
            <person name="Howarth C."/>
            <person name="Imamovic A."/>
            <person name="Ireland A."/>
            <person name="Larimer J."/>
            <person name="McCowan C."/>
            <person name="Murphy C."/>
            <person name="Pearson M."/>
            <person name="Poon T.W."/>
            <person name="Priest M."/>
            <person name="Roberts A."/>
            <person name="Saif S."/>
            <person name="Shea T."/>
            <person name="Sisk P."/>
            <person name="Sykes S."/>
            <person name="Wortman J."/>
            <person name="Nusbaum C."/>
            <person name="Birren B."/>
        </authorList>
    </citation>
    <scope>NUCLEOTIDE SEQUENCE [LARGE SCALE GENOMIC DNA]</scope>
    <source>
        <strain evidence="1 2">MS-1</strain>
    </source>
</reference>
<accession>A0A0F5JDJ8</accession>
<dbReference type="HOGENOM" id="CLU_251456_0_0_10"/>
<organism evidence="1 2">
    <name type="scientific">Parabacteroides gordonii MS-1 = DSM 23371</name>
    <dbReference type="NCBI Taxonomy" id="1203610"/>
    <lineage>
        <taxon>Bacteria</taxon>
        <taxon>Pseudomonadati</taxon>
        <taxon>Bacteroidota</taxon>
        <taxon>Bacteroidia</taxon>
        <taxon>Bacteroidales</taxon>
        <taxon>Tannerellaceae</taxon>
        <taxon>Parabacteroides</taxon>
    </lineage>
</organism>
<evidence type="ECO:0000313" key="2">
    <source>
        <dbReference type="Proteomes" id="UP000033035"/>
    </source>
</evidence>
<gene>
    <name evidence="1" type="ORF">HMPREF1536_03329</name>
</gene>
<dbReference type="PATRIC" id="fig|1203610.3.peg.3392"/>
<dbReference type="RefSeq" id="WP_028726304.1">
    <property type="nucleotide sequence ID" value="NZ_AUAE01000008.1"/>
</dbReference>
<dbReference type="EMBL" id="AQHW01000015">
    <property type="protein sequence ID" value="KKB55854.1"/>
    <property type="molecule type" value="Genomic_DNA"/>
</dbReference>
<dbReference type="STRING" id="1203610.HMPREF1536_03329"/>